<proteinExistence type="predicted"/>
<evidence type="ECO:0000259" key="2">
    <source>
        <dbReference type="Pfam" id="PF00248"/>
    </source>
</evidence>
<accession>A0A382NLM7</accession>
<dbReference type="AlphaFoldDB" id="A0A382NLM7"/>
<protein>
    <recommendedName>
        <fullName evidence="2">NADP-dependent oxidoreductase domain-containing protein</fullName>
    </recommendedName>
</protein>
<dbReference type="FunFam" id="3.20.20.100:FF:000004">
    <property type="entry name" value="Oxidoreductase, aldo/keto reductase"/>
    <property type="match status" value="1"/>
</dbReference>
<evidence type="ECO:0000313" key="3">
    <source>
        <dbReference type="EMBL" id="SVC60491.1"/>
    </source>
</evidence>
<feature type="non-terminal residue" evidence="3">
    <location>
        <position position="346"/>
    </location>
</feature>
<dbReference type="GO" id="GO:0016491">
    <property type="term" value="F:oxidoreductase activity"/>
    <property type="evidence" value="ECO:0007669"/>
    <property type="project" value="UniProtKB-KW"/>
</dbReference>
<feature type="domain" description="NADP-dependent oxidoreductase" evidence="2">
    <location>
        <begin position="40"/>
        <end position="338"/>
    </location>
</feature>
<dbReference type="SUPFAM" id="SSF51430">
    <property type="entry name" value="NAD(P)-linked oxidoreductase"/>
    <property type="match status" value="1"/>
</dbReference>
<dbReference type="EMBL" id="UINC01100435">
    <property type="protein sequence ID" value="SVC60491.1"/>
    <property type="molecule type" value="Genomic_DNA"/>
</dbReference>
<dbReference type="Gene3D" id="3.20.20.100">
    <property type="entry name" value="NADP-dependent oxidoreductase domain"/>
    <property type="match status" value="1"/>
</dbReference>
<dbReference type="InterPro" id="IPR036812">
    <property type="entry name" value="NAD(P)_OxRdtase_dom_sf"/>
</dbReference>
<dbReference type="PANTHER" id="PTHR43364">
    <property type="entry name" value="NADH-SPECIFIC METHYLGLYOXAL REDUCTASE-RELATED"/>
    <property type="match status" value="1"/>
</dbReference>
<dbReference type="Pfam" id="PF00248">
    <property type="entry name" value="Aldo_ket_red"/>
    <property type="match status" value="1"/>
</dbReference>
<dbReference type="PRINTS" id="PR00069">
    <property type="entry name" value="ALDKETRDTASE"/>
</dbReference>
<sequence length="346" mass="38302">MLQTNKFLIGINDRFQHKAGDYNALMEYRRLGHTGVYVSELCLGAMTFGTEWELIGALGQKEADALVNRSIDAGINFFDTADVYSTGDSEEILGRSLRDKRHEVVVATKVRGRMGKGPNEVGLSRLHIMQACDASLKRLGTDYIDLYQIHRADPETHIEETLRALTDLVKAGKVRYIGCSNLEAWELMKALGISQQQNLESFICTQSYYALAGRDIERDTIPLIDDQGLGLLVWSPLAGGFLSGKFTRDGSNDADARRTSFDFPPINKNQAFDIIDAMRPIAQVHHASIAQVALAWLLAKRAVTSIIIGAKKMGQLDDNLGAIDLELTNEEMARLDEVSVTPVPYP</sequence>
<reference evidence="3" key="1">
    <citation type="submission" date="2018-05" db="EMBL/GenBank/DDBJ databases">
        <authorList>
            <person name="Lanie J.A."/>
            <person name="Ng W.-L."/>
            <person name="Kazmierczak K.M."/>
            <person name="Andrzejewski T.M."/>
            <person name="Davidsen T.M."/>
            <person name="Wayne K.J."/>
            <person name="Tettelin H."/>
            <person name="Glass J.I."/>
            <person name="Rusch D."/>
            <person name="Podicherti R."/>
            <person name="Tsui H.-C.T."/>
            <person name="Winkler M.E."/>
        </authorList>
    </citation>
    <scope>NUCLEOTIDE SEQUENCE</scope>
</reference>
<dbReference type="PANTHER" id="PTHR43364:SF4">
    <property type="entry name" value="NAD(P)-LINKED OXIDOREDUCTASE SUPERFAMILY PROTEIN"/>
    <property type="match status" value="1"/>
</dbReference>
<evidence type="ECO:0000256" key="1">
    <source>
        <dbReference type="ARBA" id="ARBA00023002"/>
    </source>
</evidence>
<dbReference type="GO" id="GO:0005829">
    <property type="term" value="C:cytosol"/>
    <property type="evidence" value="ECO:0007669"/>
    <property type="project" value="TreeGrafter"/>
</dbReference>
<dbReference type="InterPro" id="IPR050523">
    <property type="entry name" value="AKR_Detox_Biosynth"/>
</dbReference>
<gene>
    <name evidence="3" type="ORF">METZ01_LOCUS313345</name>
</gene>
<organism evidence="3">
    <name type="scientific">marine metagenome</name>
    <dbReference type="NCBI Taxonomy" id="408172"/>
    <lineage>
        <taxon>unclassified sequences</taxon>
        <taxon>metagenomes</taxon>
        <taxon>ecological metagenomes</taxon>
    </lineage>
</organism>
<name>A0A382NLM7_9ZZZZ</name>
<dbReference type="InterPro" id="IPR023210">
    <property type="entry name" value="NADP_OxRdtase_dom"/>
</dbReference>
<dbReference type="InterPro" id="IPR020471">
    <property type="entry name" value="AKR"/>
</dbReference>
<dbReference type="CDD" id="cd19091">
    <property type="entry name" value="AKR_PsAKR"/>
    <property type="match status" value="1"/>
</dbReference>
<keyword evidence="1" id="KW-0560">Oxidoreductase</keyword>